<dbReference type="Gene3D" id="3.30.420.10">
    <property type="entry name" value="Ribonuclease H-like superfamily/Ribonuclease H"/>
    <property type="match status" value="1"/>
</dbReference>
<evidence type="ECO:0000256" key="1">
    <source>
        <dbReference type="SAM" id="MobiDB-lite"/>
    </source>
</evidence>
<dbReference type="InterPro" id="IPR012337">
    <property type="entry name" value="RNaseH-like_sf"/>
</dbReference>
<organism evidence="3 4">
    <name type="scientific">Nocardioides zhouii</name>
    <dbReference type="NCBI Taxonomy" id="1168729"/>
    <lineage>
        <taxon>Bacteria</taxon>
        <taxon>Bacillati</taxon>
        <taxon>Actinomycetota</taxon>
        <taxon>Actinomycetes</taxon>
        <taxon>Propionibacteriales</taxon>
        <taxon>Nocardioidaceae</taxon>
        <taxon>Nocardioides</taxon>
    </lineage>
</organism>
<proteinExistence type="predicted"/>
<dbReference type="RefSeq" id="WP_129428304.1">
    <property type="nucleotide sequence ID" value="NZ_SDWV01000022.1"/>
</dbReference>
<reference evidence="3 4" key="1">
    <citation type="submission" date="2019-01" db="EMBL/GenBank/DDBJ databases">
        <title>Novel species of Nocardioides.</title>
        <authorList>
            <person name="Liu Q."/>
            <person name="X Y.-H."/>
        </authorList>
    </citation>
    <scope>NUCLEOTIDE SEQUENCE [LARGE SCALE GENOMIC DNA]</scope>
    <source>
        <strain evidence="3 4">HLT2-9</strain>
    </source>
</reference>
<dbReference type="Proteomes" id="UP000291101">
    <property type="component" value="Unassembled WGS sequence"/>
</dbReference>
<feature type="domain" description="RNase H type-1" evidence="2">
    <location>
        <begin position="14"/>
        <end position="160"/>
    </location>
</feature>
<dbReference type="Pfam" id="PF00075">
    <property type="entry name" value="RNase_H"/>
    <property type="match status" value="1"/>
</dbReference>
<dbReference type="EMBL" id="SDWV01000022">
    <property type="protein sequence ID" value="RYC05669.1"/>
    <property type="molecule type" value="Genomic_DNA"/>
</dbReference>
<dbReference type="SUPFAM" id="SSF53098">
    <property type="entry name" value="Ribonuclease H-like"/>
    <property type="match status" value="1"/>
</dbReference>
<dbReference type="OrthoDB" id="4923321at2"/>
<keyword evidence="4" id="KW-1185">Reference proteome</keyword>
<evidence type="ECO:0000313" key="3">
    <source>
        <dbReference type="EMBL" id="RYC05669.1"/>
    </source>
</evidence>
<dbReference type="GO" id="GO:0003676">
    <property type="term" value="F:nucleic acid binding"/>
    <property type="evidence" value="ECO:0007669"/>
    <property type="project" value="InterPro"/>
</dbReference>
<dbReference type="InterPro" id="IPR002156">
    <property type="entry name" value="RNaseH_domain"/>
</dbReference>
<name>A0A4Q2SNL9_9ACTN</name>
<dbReference type="GO" id="GO:0004523">
    <property type="term" value="F:RNA-DNA hybrid ribonuclease activity"/>
    <property type="evidence" value="ECO:0007669"/>
    <property type="project" value="InterPro"/>
</dbReference>
<accession>A0A4Q2SNL9</accession>
<comment type="caution">
    <text evidence="3">The sequence shown here is derived from an EMBL/GenBank/DDBJ whole genome shotgun (WGS) entry which is preliminary data.</text>
</comment>
<evidence type="ECO:0000313" key="4">
    <source>
        <dbReference type="Proteomes" id="UP000291101"/>
    </source>
</evidence>
<dbReference type="InterPro" id="IPR036397">
    <property type="entry name" value="RNaseH_sf"/>
</dbReference>
<feature type="region of interest" description="Disordered" evidence="1">
    <location>
        <begin position="1"/>
        <end position="22"/>
    </location>
</feature>
<dbReference type="PROSITE" id="PS50879">
    <property type="entry name" value="RNASE_H_1"/>
    <property type="match status" value="1"/>
</dbReference>
<protein>
    <recommendedName>
        <fullName evidence="2">RNase H type-1 domain-containing protein</fullName>
    </recommendedName>
</protein>
<dbReference type="AlphaFoldDB" id="A0A4Q2SNL9"/>
<evidence type="ECO:0000259" key="2">
    <source>
        <dbReference type="PROSITE" id="PS50879"/>
    </source>
</evidence>
<sequence>MRALNPVQPVAAPPSTSLTVATDGSATRGRIGWGWLAEDGRHGHGTETPWTRSCVRRRHPVLAELRAISEAITALPHRDLVIRTDCRQAISLITEWIGGGDRLPDGYIATHHTAVKRAGLLWTQEQVRKEAPRLDIGWVRGHAGDPLNEGADSLAKLARRAAEGTWGFGPDDVPARARAIADAFAGPDSHSQPATAA</sequence>
<gene>
    <name evidence="3" type="ORF">EUA94_18140</name>
</gene>